<keyword evidence="5" id="KW-1185">Reference proteome</keyword>
<organism evidence="4 5">
    <name type="scientific">Tigheibacillus halophilus</name>
    <dbReference type="NCBI Taxonomy" id="361280"/>
    <lineage>
        <taxon>Bacteria</taxon>
        <taxon>Bacillati</taxon>
        <taxon>Bacillota</taxon>
        <taxon>Bacilli</taxon>
        <taxon>Bacillales</taxon>
        <taxon>Bacillaceae</taxon>
        <taxon>Tigheibacillus</taxon>
    </lineage>
</organism>
<evidence type="ECO:0000259" key="3">
    <source>
        <dbReference type="PROSITE" id="PS51176"/>
    </source>
</evidence>
<name>A0ABU5CDE7_9BACI</name>
<dbReference type="InterPro" id="IPR003099">
    <property type="entry name" value="Prephen_DH"/>
</dbReference>
<sequence length="133" mass="14442">MKNHILVAGLGLIGGSIAKALAAQPDNHITGYDIDEETLKSAKEQHIIDDFDQSFERLATEANIIILAAPISMTISLLKTLDQCHFENDVIVTDVSSVKGVIMEAAQHLSNKRLTFIGGHPMAGSHKKRYSCS</sequence>
<dbReference type="PROSITE" id="PS51176">
    <property type="entry name" value="PDH_ADH"/>
    <property type="match status" value="1"/>
</dbReference>
<comment type="similarity">
    <text evidence="1">Belongs to the prephenate/arogenate dehydrogenase family.</text>
</comment>
<dbReference type="PANTHER" id="PTHR21363">
    <property type="entry name" value="PREPHENATE DEHYDROGENASE"/>
    <property type="match status" value="1"/>
</dbReference>
<dbReference type="SUPFAM" id="SSF51735">
    <property type="entry name" value="NAD(P)-binding Rossmann-fold domains"/>
    <property type="match status" value="1"/>
</dbReference>
<evidence type="ECO:0000256" key="2">
    <source>
        <dbReference type="ARBA" id="ARBA00023002"/>
    </source>
</evidence>
<dbReference type="Proteomes" id="UP001281447">
    <property type="component" value="Unassembled WGS sequence"/>
</dbReference>
<dbReference type="EMBL" id="JAWDIP010000004">
    <property type="protein sequence ID" value="MDY0396564.1"/>
    <property type="molecule type" value="Genomic_DNA"/>
</dbReference>
<accession>A0ABU5CDE7</accession>
<gene>
    <name evidence="4" type="ORF">RWE15_22470</name>
</gene>
<proteinExistence type="inferred from homology"/>
<dbReference type="Pfam" id="PF02153">
    <property type="entry name" value="PDH_N"/>
    <property type="match status" value="1"/>
</dbReference>
<reference evidence="4 5" key="1">
    <citation type="submission" date="2023-10" db="EMBL/GenBank/DDBJ databases">
        <title>Virgibacillus halophilus 5B73C genome.</title>
        <authorList>
            <person name="Miliotis G."/>
            <person name="Sengupta P."/>
            <person name="Hameed A."/>
            <person name="Chuvochina M."/>
            <person name="Mcdonagh F."/>
            <person name="Simpson A.C."/>
            <person name="Singh N.K."/>
            <person name="Rekha P.D."/>
            <person name="Raman K."/>
            <person name="Hugenholtz P."/>
            <person name="Venkateswaran K."/>
        </authorList>
    </citation>
    <scope>NUCLEOTIDE SEQUENCE [LARGE SCALE GENOMIC DNA]</scope>
    <source>
        <strain evidence="4 5">5B73C</strain>
    </source>
</reference>
<evidence type="ECO:0000256" key="1">
    <source>
        <dbReference type="ARBA" id="ARBA00007964"/>
    </source>
</evidence>
<feature type="domain" description="Prephenate/arogenate dehydrogenase" evidence="3">
    <location>
        <begin position="3"/>
        <end position="133"/>
    </location>
</feature>
<dbReference type="InterPro" id="IPR050812">
    <property type="entry name" value="Preph/Arog_dehydrog"/>
</dbReference>
<dbReference type="Gene3D" id="3.40.50.720">
    <property type="entry name" value="NAD(P)-binding Rossmann-like Domain"/>
    <property type="match status" value="1"/>
</dbReference>
<protein>
    <submittedName>
        <fullName evidence="4">Prephenate dehydrogenase/arogenate dehydrogenase family protein</fullName>
    </submittedName>
</protein>
<dbReference type="PANTHER" id="PTHR21363:SF0">
    <property type="entry name" value="PREPHENATE DEHYDROGENASE [NADP(+)]"/>
    <property type="match status" value="1"/>
</dbReference>
<evidence type="ECO:0000313" key="4">
    <source>
        <dbReference type="EMBL" id="MDY0396564.1"/>
    </source>
</evidence>
<comment type="caution">
    <text evidence="4">The sequence shown here is derived from an EMBL/GenBank/DDBJ whole genome shotgun (WGS) entry which is preliminary data.</text>
</comment>
<evidence type="ECO:0000313" key="5">
    <source>
        <dbReference type="Proteomes" id="UP001281447"/>
    </source>
</evidence>
<dbReference type="InterPro" id="IPR036291">
    <property type="entry name" value="NAD(P)-bd_dom_sf"/>
</dbReference>
<dbReference type="InterPro" id="IPR046826">
    <property type="entry name" value="PDH_N"/>
</dbReference>
<keyword evidence="2" id="KW-0560">Oxidoreductase</keyword>